<organism evidence="2 3">
    <name type="scientific">Alkalihalophilus pseudofirmus</name>
    <name type="common">Bacillus pseudofirmus</name>
    <dbReference type="NCBI Taxonomy" id="79885"/>
    <lineage>
        <taxon>Bacteria</taxon>
        <taxon>Bacillati</taxon>
        <taxon>Bacillota</taxon>
        <taxon>Bacilli</taxon>
        <taxon>Bacillales</taxon>
        <taxon>Bacillaceae</taxon>
        <taxon>Alkalihalophilus</taxon>
    </lineage>
</organism>
<sequence>MQPLKKTNKGLLIIVIAALIVSTFIFVAMIRLTPDTVAHVDEDQIAMGEAATQILLH</sequence>
<evidence type="ECO:0000256" key="1">
    <source>
        <dbReference type="SAM" id="Phobius"/>
    </source>
</evidence>
<keyword evidence="1" id="KW-1133">Transmembrane helix</keyword>
<name>A0AAJ2KX91_ALKPS</name>
<dbReference type="AlphaFoldDB" id="A0AAJ2KX91"/>
<dbReference type="EMBL" id="JAWJAY010000001">
    <property type="protein sequence ID" value="MDV2884800.1"/>
    <property type="molecule type" value="Genomic_DNA"/>
</dbReference>
<accession>A0AAJ2KX91</accession>
<protein>
    <submittedName>
        <fullName evidence="2">Uncharacterized protein</fullName>
    </submittedName>
</protein>
<gene>
    <name evidence="2" type="ORF">RYX45_06395</name>
</gene>
<proteinExistence type="predicted"/>
<keyword evidence="1" id="KW-0812">Transmembrane</keyword>
<dbReference type="Proteomes" id="UP001285636">
    <property type="component" value="Unassembled WGS sequence"/>
</dbReference>
<dbReference type="RefSeq" id="WP_323466246.1">
    <property type="nucleotide sequence ID" value="NZ_CP144224.1"/>
</dbReference>
<feature type="transmembrane region" description="Helical" evidence="1">
    <location>
        <begin position="12"/>
        <end position="32"/>
    </location>
</feature>
<reference evidence="2" key="1">
    <citation type="submission" date="2023-10" db="EMBL/GenBank/DDBJ databases">
        <title>Screening of Alkalihalophilus pseudofirmusBZ-TG-HK211 and Its Alleviation of Salt Stress on Rapeseed Growth.</title>
        <authorList>
            <person name="Zhao B."/>
            <person name="Guo T."/>
        </authorList>
    </citation>
    <scope>NUCLEOTIDE SEQUENCE</scope>
    <source>
        <strain evidence="2">BZ-TG-HK211</strain>
    </source>
</reference>
<evidence type="ECO:0000313" key="3">
    <source>
        <dbReference type="Proteomes" id="UP001285636"/>
    </source>
</evidence>
<keyword evidence="1" id="KW-0472">Membrane</keyword>
<comment type="caution">
    <text evidence="2">The sequence shown here is derived from an EMBL/GenBank/DDBJ whole genome shotgun (WGS) entry which is preliminary data.</text>
</comment>
<evidence type="ECO:0000313" key="2">
    <source>
        <dbReference type="EMBL" id="MDV2884800.1"/>
    </source>
</evidence>